<evidence type="ECO:0000313" key="2">
    <source>
        <dbReference type="Proteomes" id="UP000299102"/>
    </source>
</evidence>
<accession>A0A4C1T0A8</accession>
<name>A0A4C1T0A8_EUMVA</name>
<reference evidence="1 2" key="1">
    <citation type="journal article" date="2019" name="Commun. Biol.">
        <title>The bagworm genome reveals a unique fibroin gene that provides high tensile strength.</title>
        <authorList>
            <person name="Kono N."/>
            <person name="Nakamura H."/>
            <person name="Ohtoshi R."/>
            <person name="Tomita M."/>
            <person name="Numata K."/>
            <person name="Arakawa K."/>
        </authorList>
    </citation>
    <scope>NUCLEOTIDE SEQUENCE [LARGE SCALE GENOMIC DNA]</scope>
</reference>
<dbReference type="EMBL" id="BGZK01000028">
    <property type="protein sequence ID" value="GBP07889.1"/>
    <property type="molecule type" value="Genomic_DNA"/>
</dbReference>
<sequence>MSSGFLCRDNTPKESSIGRVTRRQLPRVLPGRIRSQLSCHRIPANSTVGPPLLHVDFFNGFQLHPTHAHGHAEGIALGLLARLSTYERSALYAYISKPGDGTPSLVAGRHRRKHANMRTLTCFTLFVFVTFCSAAPAEPQPAAAETLTADAVETKDLEGQDTWGIGYRRYGGWGGGWGRPWGGPRPWGGRGWGGGYGGGFGGGYGGGFGGGFGGGYGGGYGGGFGGGWGK</sequence>
<organism evidence="1 2">
    <name type="scientific">Eumeta variegata</name>
    <name type="common">Bagworm moth</name>
    <name type="synonym">Eumeta japonica</name>
    <dbReference type="NCBI Taxonomy" id="151549"/>
    <lineage>
        <taxon>Eukaryota</taxon>
        <taxon>Metazoa</taxon>
        <taxon>Ecdysozoa</taxon>
        <taxon>Arthropoda</taxon>
        <taxon>Hexapoda</taxon>
        <taxon>Insecta</taxon>
        <taxon>Pterygota</taxon>
        <taxon>Neoptera</taxon>
        <taxon>Endopterygota</taxon>
        <taxon>Lepidoptera</taxon>
        <taxon>Glossata</taxon>
        <taxon>Ditrysia</taxon>
        <taxon>Tineoidea</taxon>
        <taxon>Psychidae</taxon>
        <taxon>Oiketicinae</taxon>
        <taxon>Eumeta</taxon>
    </lineage>
</organism>
<evidence type="ECO:0000313" key="1">
    <source>
        <dbReference type="EMBL" id="GBP07889.1"/>
    </source>
</evidence>
<gene>
    <name evidence="1" type="ORF">EVAR_78053_1</name>
</gene>
<dbReference type="STRING" id="151549.A0A4C1T0A8"/>
<keyword evidence="2" id="KW-1185">Reference proteome</keyword>
<dbReference type="Proteomes" id="UP000299102">
    <property type="component" value="Unassembled WGS sequence"/>
</dbReference>
<dbReference type="AlphaFoldDB" id="A0A4C1T0A8"/>
<comment type="caution">
    <text evidence="1">The sequence shown here is derived from an EMBL/GenBank/DDBJ whole genome shotgun (WGS) entry which is preliminary data.</text>
</comment>
<proteinExistence type="predicted"/>
<protein>
    <submittedName>
        <fullName evidence="1">Uncharacterized protein</fullName>
    </submittedName>
</protein>